<evidence type="ECO:0000313" key="3">
    <source>
        <dbReference type="Proteomes" id="UP000694400"/>
    </source>
</evidence>
<dbReference type="AlphaFoldDB" id="A0A8B9ZKI2"/>
<name>A0A8B9ZKI2_ANAPL</name>
<dbReference type="Proteomes" id="UP000694400">
    <property type="component" value="Chromosome 17"/>
</dbReference>
<dbReference type="RefSeq" id="XP_071880702.1">
    <property type="nucleotide sequence ID" value="XM_072024601.1"/>
</dbReference>
<keyword evidence="1" id="KW-0472">Membrane</keyword>
<organism evidence="2 3">
    <name type="scientific">Anas platyrhynchos</name>
    <name type="common">Mallard</name>
    <name type="synonym">Anas boschas</name>
    <dbReference type="NCBI Taxonomy" id="8839"/>
    <lineage>
        <taxon>Eukaryota</taxon>
        <taxon>Metazoa</taxon>
        <taxon>Chordata</taxon>
        <taxon>Craniata</taxon>
        <taxon>Vertebrata</taxon>
        <taxon>Euteleostomi</taxon>
        <taxon>Archelosauria</taxon>
        <taxon>Archosauria</taxon>
        <taxon>Dinosauria</taxon>
        <taxon>Saurischia</taxon>
        <taxon>Theropoda</taxon>
        <taxon>Coelurosauria</taxon>
        <taxon>Aves</taxon>
        <taxon>Neognathae</taxon>
        <taxon>Galloanserae</taxon>
        <taxon>Anseriformes</taxon>
        <taxon>Anatidae</taxon>
        <taxon>Anatinae</taxon>
        <taxon>Anas</taxon>
    </lineage>
</organism>
<reference evidence="2" key="2">
    <citation type="submission" date="2025-08" db="UniProtKB">
        <authorList>
            <consortium name="Ensembl"/>
        </authorList>
    </citation>
    <scope>IDENTIFICATION</scope>
</reference>
<protein>
    <submittedName>
        <fullName evidence="2">Uncharacterized protein</fullName>
    </submittedName>
</protein>
<reference evidence="2" key="1">
    <citation type="submission" date="2019-08" db="EMBL/GenBank/DDBJ databases">
        <title>Three high-quality genomes provides insights into domestication of ducks.</title>
        <authorList>
            <person name="Hou Z.C."/>
            <person name="Zhu F."/>
            <person name="Yin Z.T."/>
            <person name="Zhang F."/>
        </authorList>
    </citation>
    <scope>NUCLEOTIDE SEQUENCE [LARGE SCALE GENOMIC DNA]</scope>
</reference>
<sequence length="62" mass="6754">MPLSALRGWALAVLAALTPAERSRPYAVLQKQNLVLLGSILSALLLTIVLVAVCVYKPVRRR</sequence>
<feature type="transmembrane region" description="Helical" evidence="1">
    <location>
        <begin position="33"/>
        <end position="56"/>
    </location>
</feature>
<keyword evidence="1" id="KW-0812">Transmembrane</keyword>
<evidence type="ECO:0000313" key="2">
    <source>
        <dbReference type="Ensembl" id="ENSAPLP00020024247.1"/>
    </source>
</evidence>
<dbReference type="Ensembl" id="ENSAPLT00020026157.1">
    <property type="protein sequence ID" value="ENSAPLP00020024247.1"/>
    <property type="gene ID" value="ENSAPLG00020016757.1"/>
</dbReference>
<proteinExistence type="predicted"/>
<keyword evidence="1" id="KW-1133">Transmembrane helix</keyword>
<evidence type="ECO:0000256" key="1">
    <source>
        <dbReference type="SAM" id="Phobius"/>
    </source>
</evidence>
<dbReference type="GeneID" id="119718586"/>
<reference evidence="2" key="3">
    <citation type="submission" date="2025-09" db="UniProtKB">
        <authorList>
            <consortium name="Ensembl"/>
        </authorList>
    </citation>
    <scope>IDENTIFICATION</scope>
</reference>
<accession>A0A8B9ZKI2</accession>